<organism evidence="2 3">
    <name type="scientific">Actinidia rufa</name>
    <dbReference type="NCBI Taxonomy" id="165716"/>
    <lineage>
        <taxon>Eukaryota</taxon>
        <taxon>Viridiplantae</taxon>
        <taxon>Streptophyta</taxon>
        <taxon>Embryophyta</taxon>
        <taxon>Tracheophyta</taxon>
        <taxon>Spermatophyta</taxon>
        <taxon>Magnoliopsida</taxon>
        <taxon>eudicotyledons</taxon>
        <taxon>Gunneridae</taxon>
        <taxon>Pentapetalae</taxon>
        <taxon>asterids</taxon>
        <taxon>Ericales</taxon>
        <taxon>Actinidiaceae</taxon>
        <taxon>Actinidia</taxon>
    </lineage>
</organism>
<accession>A0A7J0FPJ2</accession>
<protein>
    <submittedName>
        <fullName evidence="2">Methylthioadenosine nucleosidase 1</fullName>
    </submittedName>
</protein>
<name>A0A7J0FPJ2_9ERIC</name>
<proteinExistence type="predicted"/>
<dbReference type="AlphaFoldDB" id="A0A7J0FPJ2"/>
<feature type="region of interest" description="Disordered" evidence="1">
    <location>
        <begin position="1"/>
        <end position="43"/>
    </location>
</feature>
<feature type="compositionally biased region" description="Basic and acidic residues" evidence="1">
    <location>
        <begin position="1"/>
        <end position="10"/>
    </location>
</feature>
<gene>
    <name evidence="2" type="ORF">Acr_14g0002510</name>
</gene>
<evidence type="ECO:0000313" key="3">
    <source>
        <dbReference type="Proteomes" id="UP000585474"/>
    </source>
</evidence>
<sequence>MAPTEDKQEVAEELMGGEALDFHHRHHHRYADRSASSGEQVPA</sequence>
<reference evidence="2 3" key="1">
    <citation type="submission" date="2019-07" db="EMBL/GenBank/DDBJ databases">
        <title>De Novo Assembly of kiwifruit Actinidia rufa.</title>
        <authorList>
            <person name="Sugita-Konishi S."/>
            <person name="Sato K."/>
            <person name="Mori E."/>
            <person name="Abe Y."/>
            <person name="Kisaki G."/>
            <person name="Hamano K."/>
            <person name="Suezawa K."/>
            <person name="Otani M."/>
            <person name="Fukuda T."/>
            <person name="Manabe T."/>
            <person name="Gomi K."/>
            <person name="Tabuchi M."/>
            <person name="Akimitsu K."/>
            <person name="Kataoka I."/>
        </authorList>
    </citation>
    <scope>NUCLEOTIDE SEQUENCE [LARGE SCALE GENOMIC DNA]</scope>
    <source>
        <strain evidence="3">cv. Fuchu</strain>
    </source>
</reference>
<keyword evidence="3" id="KW-1185">Reference proteome</keyword>
<feature type="compositionally biased region" description="Polar residues" evidence="1">
    <location>
        <begin position="34"/>
        <end position="43"/>
    </location>
</feature>
<evidence type="ECO:0000256" key="1">
    <source>
        <dbReference type="SAM" id="MobiDB-lite"/>
    </source>
</evidence>
<dbReference type="EMBL" id="BJWL01000014">
    <property type="protein sequence ID" value="GFZ00616.1"/>
    <property type="molecule type" value="Genomic_DNA"/>
</dbReference>
<comment type="caution">
    <text evidence="2">The sequence shown here is derived from an EMBL/GenBank/DDBJ whole genome shotgun (WGS) entry which is preliminary data.</text>
</comment>
<dbReference type="Proteomes" id="UP000585474">
    <property type="component" value="Unassembled WGS sequence"/>
</dbReference>
<evidence type="ECO:0000313" key="2">
    <source>
        <dbReference type="EMBL" id="GFZ00616.1"/>
    </source>
</evidence>